<accession>A0A1G4YEX4</accession>
<feature type="domain" description="ATP-grasp" evidence="5">
    <location>
        <begin position="111"/>
        <end position="296"/>
    </location>
</feature>
<name>A0A1G4YEX4_9ENTR</name>
<organism evidence="6 7">
    <name type="scientific">Kosakonia sacchari</name>
    <dbReference type="NCBI Taxonomy" id="1158459"/>
    <lineage>
        <taxon>Bacteria</taxon>
        <taxon>Pseudomonadati</taxon>
        <taxon>Pseudomonadota</taxon>
        <taxon>Gammaproteobacteria</taxon>
        <taxon>Enterobacterales</taxon>
        <taxon>Enterobacteriaceae</taxon>
        <taxon>Kosakonia</taxon>
    </lineage>
</organism>
<dbReference type="Gene3D" id="3.40.50.20">
    <property type="match status" value="1"/>
</dbReference>
<dbReference type="GO" id="GO:0046872">
    <property type="term" value="F:metal ion binding"/>
    <property type="evidence" value="ECO:0007669"/>
    <property type="project" value="InterPro"/>
</dbReference>
<dbReference type="InterPro" id="IPR052032">
    <property type="entry name" value="ATP-dep_AA_Ligase"/>
</dbReference>
<dbReference type="PANTHER" id="PTHR43585:SF2">
    <property type="entry name" value="ATP-GRASP ENZYME FSQD"/>
    <property type="match status" value="1"/>
</dbReference>
<dbReference type="PROSITE" id="PS50975">
    <property type="entry name" value="ATP_GRASP"/>
    <property type="match status" value="1"/>
</dbReference>
<dbReference type="PANTHER" id="PTHR43585">
    <property type="entry name" value="FUMIPYRROLE BIOSYNTHESIS PROTEIN C"/>
    <property type="match status" value="1"/>
</dbReference>
<proteinExistence type="predicted"/>
<evidence type="ECO:0000256" key="2">
    <source>
        <dbReference type="ARBA" id="ARBA00022741"/>
    </source>
</evidence>
<evidence type="ECO:0000259" key="5">
    <source>
        <dbReference type="PROSITE" id="PS50975"/>
    </source>
</evidence>
<dbReference type="SUPFAM" id="SSF56059">
    <property type="entry name" value="Glutathione synthetase ATP-binding domain-like"/>
    <property type="match status" value="1"/>
</dbReference>
<dbReference type="Pfam" id="PF13535">
    <property type="entry name" value="ATP-grasp_4"/>
    <property type="match status" value="1"/>
</dbReference>
<dbReference type="GO" id="GO:0005524">
    <property type="term" value="F:ATP binding"/>
    <property type="evidence" value="ECO:0007669"/>
    <property type="project" value="UniProtKB-UniRule"/>
</dbReference>
<evidence type="ECO:0000256" key="4">
    <source>
        <dbReference type="PROSITE-ProRule" id="PRU00409"/>
    </source>
</evidence>
<evidence type="ECO:0000256" key="3">
    <source>
        <dbReference type="ARBA" id="ARBA00022840"/>
    </source>
</evidence>
<dbReference type="EMBL" id="FMUI01000007">
    <property type="protein sequence ID" value="SCX51914.1"/>
    <property type="molecule type" value="Genomic_DNA"/>
</dbReference>
<keyword evidence="2 4" id="KW-0547">Nucleotide-binding</keyword>
<dbReference type="Gene3D" id="3.30.470.20">
    <property type="entry name" value="ATP-grasp fold, B domain"/>
    <property type="match status" value="1"/>
</dbReference>
<keyword evidence="1" id="KW-0436">Ligase</keyword>
<dbReference type="Proteomes" id="UP000183569">
    <property type="component" value="Unassembled WGS sequence"/>
</dbReference>
<dbReference type="InterPro" id="IPR013815">
    <property type="entry name" value="ATP_grasp_subdomain_1"/>
</dbReference>
<sequence>MTATRTAMILDAGFASLPLQRAIKTAGFTTLVCSGKPHDAGMKSADIAKVQNYADCDAVLAIAREYKIAAITPGVTDVSYLTGSRVAAELGLPGFDTPDVSDTLFLKDRFRVWAEQQGYPIPRAVRGAEEARHLPFPLLVKPIDAYSGIGITLVQQAAELDDAVAKARSASQNGECVIETFCQGALYSHSAFIRGGEIVCEFFVDEFCTVYPWQVNSSSLSLSLTESMRDRVSECMQTLVRQLQLVDGLLHTQFIANDNDFWLIELTRRCPGDLYSRLIELSTGVDYSSEFVAPFLGCQHATAFLARRPAHLRAIARHTISSDVDTHFTGYLFAPLAARIIETIPLKLPGDRLEPAPRDRAGLVFAEFDDVAELARLTPQLKNYFSFKTT</sequence>
<dbReference type="GeneID" id="23844994"/>
<evidence type="ECO:0000313" key="6">
    <source>
        <dbReference type="EMBL" id="SCX51914.1"/>
    </source>
</evidence>
<evidence type="ECO:0000256" key="1">
    <source>
        <dbReference type="ARBA" id="ARBA00022598"/>
    </source>
</evidence>
<protein>
    <submittedName>
        <fullName evidence="6">ATP-grasp domain-containing protein</fullName>
    </submittedName>
</protein>
<reference evidence="6 7" key="1">
    <citation type="submission" date="2016-10" db="EMBL/GenBank/DDBJ databases">
        <authorList>
            <person name="Varghese N."/>
            <person name="Submissions S."/>
        </authorList>
    </citation>
    <scope>NUCLEOTIDE SEQUENCE [LARGE SCALE GENOMIC DNA]</scope>
    <source>
        <strain evidence="6 7">CGMCC 1.12102</strain>
    </source>
</reference>
<dbReference type="GO" id="GO:0016874">
    <property type="term" value="F:ligase activity"/>
    <property type="evidence" value="ECO:0007669"/>
    <property type="project" value="UniProtKB-KW"/>
</dbReference>
<dbReference type="InterPro" id="IPR011761">
    <property type="entry name" value="ATP-grasp"/>
</dbReference>
<dbReference type="AlphaFoldDB" id="A0A1G4YEX4"/>
<evidence type="ECO:0000313" key="7">
    <source>
        <dbReference type="Proteomes" id="UP000183569"/>
    </source>
</evidence>
<dbReference type="Gene3D" id="3.30.1490.20">
    <property type="entry name" value="ATP-grasp fold, A domain"/>
    <property type="match status" value="1"/>
</dbReference>
<keyword evidence="3 4" id="KW-0067">ATP-binding</keyword>
<dbReference type="RefSeq" id="WP_017458350.1">
    <property type="nucleotide sequence ID" value="NZ_FMUI01000007.1"/>
</dbReference>
<comment type="caution">
    <text evidence="6">The sequence shown here is derived from an EMBL/GenBank/DDBJ whole genome shotgun (WGS) entry which is preliminary data.</text>
</comment>
<gene>
    <name evidence="6" type="ORF">SAMN02927897_02564</name>
</gene>